<dbReference type="SUPFAM" id="SSF52047">
    <property type="entry name" value="RNI-like"/>
    <property type="match status" value="1"/>
</dbReference>
<name>D2VWE7_NAEGR</name>
<gene>
    <name evidence="4" type="ORF">NAEGRDRAFT_81476</name>
</gene>
<dbReference type="eggNOG" id="KOG1826">
    <property type="taxonomic scope" value="Eukaryota"/>
</dbReference>
<evidence type="ECO:0000256" key="2">
    <source>
        <dbReference type="ARBA" id="ARBA00022737"/>
    </source>
</evidence>
<dbReference type="VEuPathDB" id="AmoebaDB:NAEGRDRAFT_81476"/>
<dbReference type="Pfam" id="PF13516">
    <property type="entry name" value="LRR_6"/>
    <property type="match status" value="1"/>
</dbReference>
<dbReference type="Proteomes" id="UP000006671">
    <property type="component" value="Unassembled WGS sequence"/>
</dbReference>
<dbReference type="InterPro" id="IPR008271">
    <property type="entry name" value="Ser/Thr_kinase_AS"/>
</dbReference>
<dbReference type="InterPro" id="IPR032675">
    <property type="entry name" value="LRR_dom_sf"/>
</dbReference>
<dbReference type="OMA" id="WTHELAR"/>
<feature type="domain" description="Protein kinase" evidence="3">
    <location>
        <begin position="1635"/>
        <end position="1961"/>
    </location>
</feature>
<dbReference type="eggNOG" id="KOG0192">
    <property type="taxonomic scope" value="Eukaryota"/>
</dbReference>
<proteinExistence type="predicted"/>
<evidence type="ECO:0000256" key="1">
    <source>
        <dbReference type="ARBA" id="ARBA00022614"/>
    </source>
</evidence>
<reference evidence="4 5" key="1">
    <citation type="journal article" date="2010" name="Cell">
        <title>The genome of Naegleria gruberi illuminates early eukaryotic versatility.</title>
        <authorList>
            <person name="Fritz-Laylin L.K."/>
            <person name="Prochnik S.E."/>
            <person name="Ginger M.L."/>
            <person name="Dacks J.B."/>
            <person name="Carpenter M.L."/>
            <person name="Field M.C."/>
            <person name="Kuo A."/>
            <person name="Paredez A."/>
            <person name="Chapman J."/>
            <person name="Pham J."/>
            <person name="Shu S."/>
            <person name="Neupane R."/>
            <person name="Cipriano M."/>
            <person name="Mancuso J."/>
            <person name="Tu H."/>
            <person name="Salamov A."/>
            <person name="Lindquist E."/>
            <person name="Shapiro H."/>
            <person name="Lucas S."/>
            <person name="Grigoriev I.V."/>
            <person name="Cande W.Z."/>
            <person name="Fulton C."/>
            <person name="Rokhsar D.S."/>
            <person name="Dawson S.C."/>
        </authorList>
    </citation>
    <scope>NUCLEOTIDE SEQUENCE [LARGE SCALE GENOMIC DNA]</scope>
    <source>
        <strain evidence="4 5">NEG-M</strain>
    </source>
</reference>
<keyword evidence="4" id="KW-0808">Transferase</keyword>
<keyword evidence="1" id="KW-0433">Leucine-rich repeat</keyword>
<accession>D2VWE7</accession>
<dbReference type="InterPro" id="IPR000719">
    <property type="entry name" value="Prot_kinase_dom"/>
</dbReference>
<dbReference type="PANTHER" id="PTHR46433:SF3">
    <property type="entry name" value="RAB GTPASE DOMAIN-CONTAINING PROTEIN"/>
    <property type="match status" value="1"/>
</dbReference>
<protein>
    <submittedName>
        <fullName evidence="4">Serine/threonine protein kinase</fullName>
    </submittedName>
</protein>
<organism evidence="5">
    <name type="scientific">Naegleria gruberi</name>
    <name type="common">Amoeba</name>
    <dbReference type="NCBI Taxonomy" id="5762"/>
    <lineage>
        <taxon>Eukaryota</taxon>
        <taxon>Discoba</taxon>
        <taxon>Heterolobosea</taxon>
        <taxon>Tetramitia</taxon>
        <taxon>Eutetramitia</taxon>
        <taxon>Vahlkampfiidae</taxon>
        <taxon>Naegleria</taxon>
    </lineage>
</organism>
<evidence type="ECO:0000313" key="4">
    <source>
        <dbReference type="EMBL" id="EFC38824.1"/>
    </source>
</evidence>
<evidence type="ECO:0000259" key="3">
    <source>
        <dbReference type="PROSITE" id="PS50011"/>
    </source>
</evidence>
<dbReference type="OrthoDB" id="5963884at2759"/>
<dbReference type="RefSeq" id="XP_002671568.1">
    <property type="nucleotide sequence ID" value="XM_002671522.1"/>
</dbReference>
<dbReference type="SMART" id="SM00220">
    <property type="entry name" value="S_TKc"/>
    <property type="match status" value="2"/>
</dbReference>
<keyword evidence="4" id="KW-0418">Kinase</keyword>
<dbReference type="PROSITE" id="PS50011">
    <property type="entry name" value="PROTEIN_KINASE_DOM"/>
    <property type="match status" value="2"/>
</dbReference>
<dbReference type="PROSITE" id="PS00108">
    <property type="entry name" value="PROTEIN_KINASE_ST"/>
    <property type="match status" value="1"/>
</dbReference>
<dbReference type="GO" id="GO:0004674">
    <property type="term" value="F:protein serine/threonine kinase activity"/>
    <property type="evidence" value="ECO:0007669"/>
    <property type="project" value="UniProtKB-KW"/>
</dbReference>
<dbReference type="Pfam" id="PF00069">
    <property type="entry name" value="Pkinase"/>
    <property type="match status" value="2"/>
</dbReference>
<evidence type="ECO:0000313" key="5">
    <source>
        <dbReference type="Proteomes" id="UP000006671"/>
    </source>
</evidence>
<feature type="domain" description="Protein kinase" evidence="3">
    <location>
        <begin position="21"/>
        <end position="279"/>
    </location>
</feature>
<dbReference type="InterPro" id="IPR001611">
    <property type="entry name" value="Leu-rich_rpt"/>
</dbReference>
<dbReference type="EMBL" id="GG738904">
    <property type="protein sequence ID" value="EFC38824.1"/>
    <property type="molecule type" value="Genomic_DNA"/>
</dbReference>
<dbReference type="Gene3D" id="3.80.10.10">
    <property type="entry name" value="Ribonuclease Inhibitor"/>
    <property type="match status" value="1"/>
</dbReference>
<keyword evidence="4" id="KW-0723">Serine/threonine-protein kinase</keyword>
<dbReference type="InterPro" id="IPR011009">
    <property type="entry name" value="Kinase-like_dom_sf"/>
</dbReference>
<dbReference type="STRING" id="5762.D2VWE7"/>
<dbReference type="InterPro" id="IPR006553">
    <property type="entry name" value="Leu-rich_rpt_Cys-con_subtyp"/>
</dbReference>
<keyword evidence="5" id="KW-1185">Reference proteome</keyword>
<dbReference type="KEGG" id="ngr:NAEGRDRAFT_81476"/>
<dbReference type="GO" id="GO:0005524">
    <property type="term" value="F:ATP binding"/>
    <property type="evidence" value="ECO:0007669"/>
    <property type="project" value="InterPro"/>
</dbReference>
<dbReference type="InParanoid" id="D2VWE7"/>
<dbReference type="SMART" id="SM00367">
    <property type="entry name" value="LRR_CC"/>
    <property type="match status" value="2"/>
</dbReference>
<dbReference type="GeneID" id="8858818"/>
<dbReference type="PANTHER" id="PTHR46433">
    <property type="entry name" value="ANK_REP_REGION DOMAIN-CONTAINING PROTEIN-RELATED"/>
    <property type="match status" value="1"/>
</dbReference>
<dbReference type="SUPFAM" id="SSF56112">
    <property type="entry name" value="Protein kinase-like (PK-like)"/>
    <property type="match status" value="2"/>
</dbReference>
<dbReference type="Gene3D" id="1.10.510.10">
    <property type="entry name" value="Transferase(Phosphotransferase) domain 1"/>
    <property type="match status" value="2"/>
</dbReference>
<sequence length="1961" mass="227677">MSTLIHQDVLDYLAQHYSSPSSKEQLIATGTYGAVYKILKNNNYIALKIMRHSVGFNINEALGEAVKMAKYKHKRHIVRIDEVFIVNECKSGLYLCIEMEFCEFGTLSTIFRDSKPSEQVLCTILKQICLALKEIQEGDSIVHNDIKANNILVRSFDGGMNIDVALTDFGLSFSVDGQNHDIMSLYPPPEEVASFGSDIFTLGACMYKLMIDKSTVFRYGNFNFANLCQDTKFEETIIRDLCEIGQYSQRLATIIISMMNKEVSARPNIDTLLNWLETLDESSESVKNEQEEYILSYHHQNSNNEECEIASDFDKKRRFMMETVIRLTGAQHEIRLETQYFLKREFKNIDDSTLLEYQRKINDLLPLEQLVDKTIYQRNRTTNAKFNIQFAAHKAAEEFAVVSKMLESFHQYLLSLKRYGEKALEWVEKIQKLEDYYSSYATKLRTITSDFEFYQLTTDKAILMSEMIEGFFSISQDMALRILSLNERGESSNSRQTESNHRVRFLPEKGEPEIYFKPFTSYPPLSPSREFALNCLYHKIQIETTFTGLIVIDNVKKMNSYWEHPFFVQISQAIEGYSGISLVRNKLPLCTNHFSQQVIGALITSPSDGKFDNFIMKKLSNEKYGLISIDNDEIFRPSVLKNKYYNVKSFLFLLKEMNNSVDSEYRIYLDSLIPEMILLEWTHELARQEDKYKRLWNDLEFMKCKFDSIIWEDFDLSFSSFSESTATTIMQMLKKIQNLLKENKHSTLKDLFSSCYPLHSKVYEEVSSQYESLDDQYYAVHNYQEEFTTTSGGSDECYYFYEHDRMNVSGWSLFHEYILSQVRLMINYEDAVLQFHSLLFMKNKLSLTNVLVSLSIMINDKLVFIRDVKTACNIYAIGLKETYANFLKEWKSKFQPFLENNPDLKWACKLEDYFPRVDYDNDDKRFPYKFGEMRGAFMGKRYLSKEMERALFNNGEFMKDNTLTGRSSVNKYPAKNPIFFFKKCPEMPVFEHASTLFMRIMGLTGIPRCEFVIFSSHKERFPILISEAVNGLLVLDLWNAGAEIGGLDRFNTGLLIVCSMLLNPEDQKEDNFILAGNQLVPIDNEHVFLPGSVLSKTVLKVIPQLQTKSLIFCVNEMKKSLHRNLVQQIISMNVDQFLQQWMGELVVVNDKYSSLFTKEESDNLWENKEVTVRLVFSPIFIENLFRKFHLLQKLLVSYSKITPVELLCKLEPYVGEIYRDSFVEKSVKRRFMLVTDTLYKKKKIDNSRISVHSSKQIMEIINIDSATIKSESEKFNKGPTNSLEQLKILQSNHSHKNQEIIPAGKTMSTKDQEQYIKKVFTTTSPVQLVALNSNILNSQHISNHFFIEKLPLITSLDLRGCKNLQEESLFILQKYCVNVEYLNISEWKLKIFGHFTRIERFVFSNDIIETDINIPIFPYLQILILDNIPTLKSITLSLPSLISFQAVDADARLSLFASNLRHIKISCVPKLINYLLTFQKDLKLEGGIELSMDNYVDSMSKLVVDDHLNLSKVFLEEESFPLFYLTITCMKFRSLKTLSIEGRKLSQHSIIIISQMKNLTSLNVSNTQIDDPMTQIISTMSNIENLSVSYNQIGDDGIEYLVSMKNLQRLDVRGNLYGSKGSEILTSHKERIQIFMNARIIQADQITIMEQVMKKNDRKCFQGMYQDKMVLIEMIDQTNNFEHYKQQDLWLSLDHPNISRLIGSVKLNDSELYITDLANYNLKEVISSISLSQKLEYLIDIAKGMNYLHSLNPPVAFRDLRLSNIIISENEDCAKIYGFDLATNVQKHMSILVGSYVYIAPEVLKLDDYSEKCDVYSFAILLWEVVMGIPTFDSYEPIKQFLKRNSKYVKMTINIEQPTTSLEILKRKPPCIPFLLDSDYAKYSITHLDSPPRKYVFIPELLDRFVKEFMFSQVEEYPENLETIKNVVYGLSVLATRCWENNSNIRPSFREILENLTNLHL</sequence>
<keyword evidence="2" id="KW-0677">Repeat</keyword>